<feature type="domain" description="Carbamoyltransferase Kae1-like" evidence="1">
    <location>
        <begin position="417"/>
        <end position="535"/>
    </location>
</feature>
<dbReference type="RefSeq" id="WP_345333221.1">
    <property type="nucleotide sequence ID" value="NZ_BAABJZ010000006.1"/>
</dbReference>
<comment type="caution">
    <text evidence="2">The sequence shown here is derived from an EMBL/GenBank/DDBJ whole genome shotgun (WGS) entry which is preliminary data.</text>
</comment>
<dbReference type="Proteomes" id="UP001499988">
    <property type="component" value="Unassembled WGS sequence"/>
</dbReference>
<sequence length="576" mass="63663">MKLRFSFHTEQAVPIYARLCNQILQHPLVKTIGRTEQGYAIEAEGDEAELSALAELIGKTFPLSCWLTHSETEAIEQFDGEAQPLAESRLEMTYCRHCRDLPSHSCRHCDSVSDGHWLAEHATLERWVQRHLDALLLDGRTEFDCRHGHRELLLLEYVTPADEALLFCQPQALADALHIGRIGQLALSGLEKPQLRLVPRYEFVVAHNLPRALYQVQLADERLTLALCDALAARGICAVAIRSRFVPLQLSHCDQTPIALSQPGVQSLITHPPRQQRSCYRGIEARWDGEKIAFSPTTQADTALPLAAAAALEGVRRQDRVPKRSAVLYLSKRHDSGLLYRSDSGQYRWLVRLPEIKRSVRQCLNDIEARNESSARLMQRCRSAFGDSLARAERSELIVGGSVSDAMAMAAWLLELEIPTSDDDQAMAAEALIASALQHDSPVAPRIDAELAGGDGALELQWLRAFQSCLSYRLAGTESASALAYGFIDSFCDFVATWVEQLDADYGLDEVILAGDEFENPVLLDRLFSRLDRNVKIRLPSPLDLAGATLAMGGLFVDPADLAEIKGQAAAAAEPA</sequence>
<accession>A0ABP9ECZ6</accession>
<dbReference type="Gene3D" id="3.30.420.40">
    <property type="match status" value="1"/>
</dbReference>
<organism evidence="2 3">
    <name type="scientific">Ferrimonas pelagia</name>
    <dbReference type="NCBI Taxonomy" id="1177826"/>
    <lineage>
        <taxon>Bacteria</taxon>
        <taxon>Pseudomonadati</taxon>
        <taxon>Pseudomonadota</taxon>
        <taxon>Gammaproteobacteria</taxon>
        <taxon>Alteromonadales</taxon>
        <taxon>Ferrimonadaceae</taxon>
        <taxon>Ferrimonas</taxon>
    </lineage>
</organism>
<dbReference type="Pfam" id="PF22521">
    <property type="entry name" value="HypF_C_2"/>
    <property type="match status" value="1"/>
</dbReference>
<dbReference type="InterPro" id="IPR055128">
    <property type="entry name" value="HypF_C_2"/>
</dbReference>
<proteinExistence type="predicted"/>
<reference evidence="3" key="1">
    <citation type="journal article" date="2019" name="Int. J. Syst. Evol. Microbiol.">
        <title>The Global Catalogue of Microorganisms (GCM) 10K type strain sequencing project: providing services to taxonomists for standard genome sequencing and annotation.</title>
        <authorList>
            <consortium name="The Broad Institute Genomics Platform"/>
            <consortium name="The Broad Institute Genome Sequencing Center for Infectious Disease"/>
            <person name="Wu L."/>
            <person name="Ma J."/>
        </authorList>
    </citation>
    <scope>NUCLEOTIDE SEQUENCE [LARGE SCALE GENOMIC DNA]</scope>
    <source>
        <strain evidence="3">JCM 18401</strain>
    </source>
</reference>
<keyword evidence="3" id="KW-1185">Reference proteome</keyword>
<dbReference type="EMBL" id="BAABJZ010000006">
    <property type="protein sequence ID" value="GAA4875333.1"/>
    <property type="molecule type" value="Genomic_DNA"/>
</dbReference>
<name>A0ABP9ECZ6_9GAMM</name>
<protein>
    <recommendedName>
        <fullName evidence="1">Carbamoyltransferase Kae1-like domain-containing protein</fullName>
    </recommendedName>
</protein>
<evidence type="ECO:0000313" key="3">
    <source>
        <dbReference type="Proteomes" id="UP001499988"/>
    </source>
</evidence>
<evidence type="ECO:0000313" key="2">
    <source>
        <dbReference type="EMBL" id="GAA4875333.1"/>
    </source>
</evidence>
<gene>
    <name evidence="2" type="ORF">GCM10023333_05750</name>
</gene>
<evidence type="ECO:0000259" key="1">
    <source>
        <dbReference type="Pfam" id="PF22521"/>
    </source>
</evidence>